<proteinExistence type="predicted"/>
<keyword evidence="1" id="KW-0472">Membrane</keyword>
<protein>
    <submittedName>
        <fullName evidence="2">Uncharacterized protein</fullName>
    </submittedName>
</protein>
<keyword evidence="3" id="KW-1185">Reference proteome</keyword>
<keyword evidence="1" id="KW-0812">Transmembrane</keyword>
<name>A0A2T0MH08_9FLAO</name>
<evidence type="ECO:0000256" key="1">
    <source>
        <dbReference type="SAM" id="Phobius"/>
    </source>
</evidence>
<dbReference type="AlphaFoldDB" id="A0A2T0MH08"/>
<dbReference type="Proteomes" id="UP000237640">
    <property type="component" value="Unassembled WGS sequence"/>
</dbReference>
<comment type="caution">
    <text evidence="2">The sequence shown here is derived from an EMBL/GenBank/DDBJ whole genome shotgun (WGS) entry which is preliminary data.</text>
</comment>
<accession>A0A2T0MH08</accession>
<keyword evidence="1" id="KW-1133">Transmembrane helix</keyword>
<gene>
    <name evidence="2" type="ORF">CLV81_0857</name>
</gene>
<sequence>MKNLLNVASIVLLILAVMIIYLGMQRESIFNPPNITGVGFIMIAVVLLFFKKHF</sequence>
<evidence type="ECO:0000313" key="3">
    <source>
        <dbReference type="Proteomes" id="UP000237640"/>
    </source>
</evidence>
<feature type="transmembrane region" description="Helical" evidence="1">
    <location>
        <begin position="30"/>
        <end position="50"/>
    </location>
</feature>
<dbReference type="EMBL" id="PVYX01000001">
    <property type="protein sequence ID" value="PRX56859.1"/>
    <property type="molecule type" value="Genomic_DNA"/>
</dbReference>
<dbReference type="RefSeq" id="WP_158259070.1">
    <property type="nucleotide sequence ID" value="NZ_PVYX01000001.1"/>
</dbReference>
<organism evidence="2 3">
    <name type="scientific">Flagellimonas meridianipacifica</name>
    <dbReference type="NCBI Taxonomy" id="1080225"/>
    <lineage>
        <taxon>Bacteria</taxon>
        <taxon>Pseudomonadati</taxon>
        <taxon>Bacteroidota</taxon>
        <taxon>Flavobacteriia</taxon>
        <taxon>Flavobacteriales</taxon>
        <taxon>Flavobacteriaceae</taxon>
        <taxon>Flagellimonas</taxon>
    </lineage>
</organism>
<reference evidence="2 3" key="1">
    <citation type="submission" date="2018-03" db="EMBL/GenBank/DDBJ databases">
        <title>Genomic Encyclopedia of Archaeal and Bacterial Type Strains, Phase II (KMG-II): from individual species to whole genera.</title>
        <authorList>
            <person name="Goeker M."/>
        </authorList>
    </citation>
    <scope>NUCLEOTIDE SEQUENCE [LARGE SCALE GENOMIC DNA]</scope>
    <source>
        <strain evidence="2 3">DSM 25027</strain>
    </source>
</reference>
<feature type="transmembrane region" description="Helical" evidence="1">
    <location>
        <begin position="7"/>
        <end position="24"/>
    </location>
</feature>
<evidence type="ECO:0000313" key="2">
    <source>
        <dbReference type="EMBL" id="PRX56859.1"/>
    </source>
</evidence>